<protein>
    <recommendedName>
        <fullName evidence="3">Brix domain-containing ribosomal biogenesis protein</fullName>
    </recommendedName>
</protein>
<organism evidence="1 2">
    <name type="scientific">Candidatus Methanocrinis alkalitolerans</name>
    <dbReference type="NCBI Taxonomy" id="3033395"/>
    <lineage>
        <taxon>Archaea</taxon>
        <taxon>Methanobacteriati</taxon>
        <taxon>Methanobacteriota</taxon>
        <taxon>Stenosarchaea group</taxon>
        <taxon>Methanomicrobia</taxon>
        <taxon>Methanotrichales</taxon>
        <taxon>Methanotrichaceae</taxon>
        <taxon>Methanocrinis</taxon>
    </lineage>
</organism>
<comment type="caution">
    <text evidence="1">The sequence shown here is derived from an EMBL/GenBank/DDBJ whole genome shotgun (WGS) entry which is preliminary data.</text>
</comment>
<evidence type="ECO:0000313" key="2">
    <source>
        <dbReference type="Proteomes" id="UP001215956"/>
    </source>
</evidence>
<dbReference type="EMBL" id="JARFPL010000006">
    <property type="protein sequence ID" value="MDF0592521.1"/>
    <property type="molecule type" value="Genomic_DNA"/>
</dbReference>
<proteinExistence type="predicted"/>
<evidence type="ECO:0008006" key="3">
    <source>
        <dbReference type="Google" id="ProtNLM"/>
    </source>
</evidence>
<dbReference type="SUPFAM" id="SSF52954">
    <property type="entry name" value="Class II aaRS ABD-related"/>
    <property type="match status" value="1"/>
</dbReference>
<name>A0ABT5XCZ2_9EURY</name>
<dbReference type="Gene3D" id="3.40.50.10480">
    <property type="entry name" value="Probable brix-domain ribosomal biogenesis protein"/>
    <property type="match status" value="1"/>
</dbReference>
<dbReference type="Proteomes" id="UP001215956">
    <property type="component" value="Unassembled WGS sequence"/>
</dbReference>
<evidence type="ECO:0000313" key="1">
    <source>
        <dbReference type="EMBL" id="MDF0592521.1"/>
    </source>
</evidence>
<reference evidence="1 2" key="1">
    <citation type="submission" date="2023-03" db="EMBL/GenBank/DDBJ databases">
        <title>Whole genome sequencing of Methanotrichaceae archaeon M04Ac.</title>
        <authorList>
            <person name="Khomyakova M.A."/>
            <person name="Merkel A.Y."/>
            <person name="Slobodkin A.I."/>
        </authorList>
    </citation>
    <scope>NUCLEOTIDE SEQUENCE [LARGE SCALE GENOMIC DNA]</scope>
    <source>
        <strain evidence="1 2">M04Ac</strain>
    </source>
</reference>
<gene>
    <name evidence="1" type="ORF">P0O24_02850</name>
</gene>
<accession>A0ABT5XCZ2</accession>
<keyword evidence="2" id="KW-1185">Reference proteome</keyword>
<sequence length="135" mass="14797">MRFTTSRRPSPRTRRLARTLARFLGADYMTRGKSGLDDDGVWMVVVEGDGSPTGIARRSRGEEEVFRFTLSCEGGSKRLKMTRPVVVGAGNSARDLAEFFDLDHAAEAAAGRAIRVCDGFVDFVDGGDLILRLNI</sequence>
<dbReference type="RefSeq" id="WP_316968229.1">
    <property type="nucleotide sequence ID" value="NZ_JARFPL010000006.1"/>
</dbReference>